<dbReference type="InterPro" id="IPR011993">
    <property type="entry name" value="PH-like_dom_sf"/>
</dbReference>
<accession>A0A7S0P568</accession>
<sequence>MSRRSDTLGRWRTRYYRLLSGTRLECFELHTGSGDGGTLTLHSVIDLHQVRNVRLCSKRSGGVLRKPRACTLSKPSTIFELVQGGRTKEFDAHEGGNAIAWVEALTRELQACNIGSPPLATRTLTPPAMMKSQSAIL</sequence>
<dbReference type="AlphaFoldDB" id="A0A7S0P568"/>
<organism evidence="2">
    <name type="scientific">Calcidiscus leptoporus</name>
    <dbReference type="NCBI Taxonomy" id="127549"/>
    <lineage>
        <taxon>Eukaryota</taxon>
        <taxon>Haptista</taxon>
        <taxon>Haptophyta</taxon>
        <taxon>Prymnesiophyceae</taxon>
        <taxon>Coccolithales</taxon>
        <taxon>Calcidiscaceae</taxon>
        <taxon>Calcidiscus</taxon>
    </lineage>
</organism>
<dbReference type="Gene3D" id="2.30.29.30">
    <property type="entry name" value="Pleckstrin-homology domain (PH domain)/Phosphotyrosine-binding domain (PTB)"/>
    <property type="match status" value="1"/>
</dbReference>
<evidence type="ECO:0000259" key="1">
    <source>
        <dbReference type="PROSITE" id="PS50003"/>
    </source>
</evidence>
<feature type="domain" description="PH" evidence="1">
    <location>
        <begin position="1"/>
        <end position="110"/>
    </location>
</feature>
<dbReference type="EMBL" id="HBER01053850">
    <property type="protein sequence ID" value="CAD8551599.1"/>
    <property type="molecule type" value="Transcribed_RNA"/>
</dbReference>
<dbReference type="SUPFAM" id="SSF50729">
    <property type="entry name" value="PH domain-like"/>
    <property type="match status" value="1"/>
</dbReference>
<name>A0A7S0P568_9EUKA</name>
<reference evidence="2" key="1">
    <citation type="submission" date="2021-01" db="EMBL/GenBank/DDBJ databases">
        <authorList>
            <person name="Corre E."/>
            <person name="Pelletier E."/>
            <person name="Niang G."/>
            <person name="Scheremetjew M."/>
            <person name="Finn R."/>
            <person name="Kale V."/>
            <person name="Holt S."/>
            <person name="Cochrane G."/>
            <person name="Meng A."/>
            <person name="Brown T."/>
            <person name="Cohen L."/>
        </authorList>
    </citation>
    <scope>NUCLEOTIDE SEQUENCE</scope>
    <source>
        <strain evidence="2">RCC1130</strain>
    </source>
</reference>
<evidence type="ECO:0000313" key="2">
    <source>
        <dbReference type="EMBL" id="CAD8551599.1"/>
    </source>
</evidence>
<protein>
    <recommendedName>
        <fullName evidence="1">PH domain-containing protein</fullName>
    </recommendedName>
</protein>
<dbReference type="PROSITE" id="PS50003">
    <property type="entry name" value="PH_DOMAIN"/>
    <property type="match status" value="1"/>
</dbReference>
<proteinExistence type="predicted"/>
<gene>
    <name evidence="2" type="ORF">CLEP1334_LOCUS26889</name>
</gene>
<dbReference type="InterPro" id="IPR001849">
    <property type="entry name" value="PH_domain"/>
</dbReference>